<reference evidence="1" key="1">
    <citation type="submission" date="2016-12" db="EMBL/GenBank/DDBJ databases">
        <title>The genomes of Aspergillus section Nigri reveals drivers in fungal speciation.</title>
        <authorList>
            <consortium name="DOE Joint Genome Institute"/>
            <person name="Vesth T.C."/>
            <person name="Nybo J."/>
            <person name="Theobald S."/>
            <person name="Brandl J."/>
            <person name="Frisvad J.C."/>
            <person name="Nielsen K.F."/>
            <person name="Lyhne E.K."/>
            <person name="Kogle M.E."/>
            <person name="Kuo A."/>
            <person name="Riley R."/>
            <person name="Clum A."/>
            <person name="Nolan M."/>
            <person name="Lipzen A."/>
            <person name="Salamov A."/>
            <person name="Henrissat B."/>
            <person name="Wiebenga A."/>
            <person name="De vries R.P."/>
            <person name="Grigoriev I.V."/>
            <person name="Mortensen U.H."/>
            <person name="Andersen M.R."/>
            <person name="Baker S.E."/>
        </authorList>
    </citation>
    <scope>NUCLEOTIDE SEQUENCE</scope>
    <source>
        <strain evidence="1">IBT 28561</strain>
    </source>
</reference>
<dbReference type="GeneID" id="36547681"/>
<proteinExistence type="predicted"/>
<name>A0A2I1D4Z2_ASPC2</name>
<sequence length="229" mass="25079">MQRQLLHIAIFDSICWNFRPLLLLKLAQTARLALYKQVLLQLQKRRLALAALAELNAVTTLHAMFGGSHTRFAAIIFNTFEAIVLLLGLCSHADFPFDQGDYNSVILGVKAGRLTRGKALQAAEQELRRLQMLAEVSEMASSGARVVTQLFIKATQNHASEPMTPIGSSGSSDWPDPLLNLLGLDGDDVRHWASTEHANPGLLSDSIPTISQIDSYSVLQESQSGFEAP</sequence>
<organism evidence="1 2">
    <name type="scientific">Aspergillus campestris (strain IBT 28561)</name>
    <dbReference type="NCBI Taxonomy" id="1392248"/>
    <lineage>
        <taxon>Eukaryota</taxon>
        <taxon>Fungi</taxon>
        <taxon>Dikarya</taxon>
        <taxon>Ascomycota</taxon>
        <taxon>Pezizomycotina</taxon>
        <taxon>Eurotiomycetes</taxon>
        <taxon>Eurotiomycetidae</taxon>
        <taxon>Eurotiales</taxon>
        <taxon>Aspergillaceae</taxon>
        <taxon>Aspergillus</taxon>
        <taxon>Aspergillus subgen. Circumdati</taxon>
    </lineage>
</organism>
<evidence type="ECO:0000313" key="1">
    <source>
        <dbReference type="EMBL" id="PKY04936.1"/>
    </source>
</evidence>
<dbReference type="Proteomes" id="UP000234254">
    <property type="component" value="Unassembled WGS sequence"/>
</dbReference>
<gene>
    <name evidence="1" type="ORF">P168DRAFT_317978</name>
</gene>
<keyword evidence="2" id="KW-1185">Reference proteome</keyword>
<accession>A0A2I1D4Z2</accession>
<protein>
    <submittedName>
        <fullName evidence="1">Uncharacterized protein</fullName>
    </submittedName>
</protein>
<evidence type="ECO:0000313" key="2">
    <source>
        <dbReference type="Proteomes" id="UP000234254"/>
    </source>
</evidence>
<dbReference type="RefSeq" id="XP_024693530.1">
    <property type="nucleotide sequence ID" value="XM_024840157.1"/>
</dbReference>
<dbReference type="VEuPathDB" id="FungiDB:P168DRAFT_317978"/>
<dbReference type="EMBL" id="MSFM01000005">
    <property type="protein sequence ID" value="PKY04936.1"/>
    <property type="molecule type" value="Genomic_DNA"/>
</dbReference>
<comment type="caution">
    <text evidence="1">The sequence shown here is derived from an EMBL/GenBank/DDBJ whole genome shotgun (WGS) entry which is preliminary data.</text>
</comment>
<dbReference type="OrthoDB" id="5344325at2759"/>
<dbReference type="AlphaFoldDB" id="A0A2I1D4Z2"/>